<feature type="compositionally biased region" description="Basic and acidic residues" evidence="1">
    <location>
        <begin position="39"/>
        <end position="48"/>
    </location>
</feature>
<protein>
    <submittedName>
        <fullName evidence="2">Uncharacterized protein</fullName>
    </submittedName>
</protein>
<proteinExistence type="predicted"/>
<reference evidence="2" key="1">
    <citation type="journal article" date="2022" name="bioRxiv">
        <title>Sequencing and chromosome-scale assembly of the giantPleurodeles waltlgenome.</title>
        <authorList>
            <person name="Brown T."/>
            <person name="Elewa A."/>
            <person name="Iarovenko S."/>
            <person name="Subramanian E."/>
            <person name="Araus A.J."/>
            <person name="Petzold A."/>
            <person name="Susuki M."/>
            <person name="Suzuki K.-i.T."/>
            <person name="Hayashi T."/>
            <person name="Toyoda A."/>
            <person name="Oliveira C."/>
            <person name="Osipova E."/>
            <person name="Leigh N.D."/>
            <person name="Simon A."/>
            <person name="Yun M.H."/>
        </authorList>
    </citation>
    <scope>NUCLEOTIDE SEQUENCE</scope>
    <source>
        <strain evidence="2">20211129_DDA</strain>
        <tissue evidence="2">Liver</tissue>
    </source>
</reference>
<evidence type="ECO:0000313" key="2">
    <source>
        <dbReference type="EMBL" id="KAJ1152691.1"/>
    </source>
</evidence>
<dbReference type="EMBL" id="JANPWB010000009">
    <property type="protein sequence ID" value="KAJ1152691.1"/>
    <property type="molecule type" value="Genomic_DNA"/>
</dbReference>
<gene>
    <name evidence="2" type="ORF">NDU88_005466</name>
</gene>
<evidence type="ECO:0000313" key="3">
    <source>
        <dbReference type="Proteomes" id="UP001066276"/>
    </source>
</evidence>
<dbReference type="AlphaFoldDB" id="A0AAV7RIL4"/>
<organism evidence="2 3">
    <name type="scientific">Pleurodeles waltl</name>
    <name type="common">Iberian ribbed newt</name>
    <dbReference type="NCBI Taxonomy" id="8319"/>
    <lineage>
        <taxon>Eukaryota</taxon>
        <taxon>Metazoa</taxon>
        <taxon>Chordata</taxon>
        <taxon>Craniata</taxon>
        <taxon>Vertebrata</taxon>
        <taxon>Euteleostomi</taxon>
        <taxon>Amphibia</taxon>
        <taxon>Batrachia</taxon>
        <taxon>Caudata</taxon>
        <taxon>Salamandroidea</taxon>
        <taxon>Salamandridae</taxon>
        <taxon>Pleurodelinae</taxon>
        <taxon>Pleurodeles</taxon>
    </lineage>
</organism>
<name>A0AAV7RIL4_PLEWA</name>
<comment type="caution">
    <text evidence="2">The sequence shown here is derived from an EMBL/GenBank/DDBJ whole genome shotgun (WGS) entry which is preliminary data.</text>
</comment>
<feature type="region of interest" description="Disordered" evidence="1">
    <location>
        <begin position="1"/>
        <end position="110"/>
    </location>
</feature>
<keyword evidence="3" id="KW-1185">Reference proteome</keyword>
<accession>A0AAV7RIL4</accession>
<evidence type="ECO:0000256" key="1">
    <source>
        <dbReference type="SAM" id="MobiDB-lite"/>
    </source>
</evidence>
<dbReference type="Proteomes" id="UP001066276">
    <property type="component" value="Chromosome 5"/>
</dbReference>
<feature type="compositionally biased region" description="Basic and acidic residues" evidence="1">
    <location>
        <begin position="1"/>
        <end position="28"/>
    </location>
</feature>
<sequence length="124" mass="13454">MRQGKEAQAEEKRNRQGGEEREDAKTGAEDATAGAEDASEQKEGEEGKNTTGEQPRLNRDSQGGIETAESNDGEEKEEEKRGPLGGNLLLGVGVDQEPARKVDTTKRPQTQGTDIFHLKCTSWG</sequence>
<feature type="compositionally biased region" description="Basic and acidic residues" evidence="1">
    <location>
        <begin position="97"/>
        <end position="106"/>
    </location>
</feature>